<dbReference type="InterPro" id="IPR003594">
    <property type="entry name" value="HATPase_dom"/>
</dbReference>
<dbReference type="InterPro" id="IPR050640">
    <property type="entry name" value="Bact_2-comp_sensor_kinase"/>
</dbReference>
<dbReference type="EMBL" id="QMFB01000014">
    <property type="protein sequence ID" value="RAV18991.1"/>
    <property type="molecule type" value="Genomic_DNA"/>
</dbReference>
<reference evidence="9 10" key="1">
    <citation type="journal article" date="2009" name="Int. J. Syst. Evol. Microbiol.">
        <title>Paenibacillus contaminans sp. nov., isolated from a contaminated laboratory plate.</title>
        <authorList>
            <person name="Chou J.H."/>
            <person name="Lee J.H."/>
            <person name="Lin M.C."/>
            <person name="Chang P.S."/>
            <person name="Arun A.B."/>
            <person name="Young C.C."/>
            <person name="Chen W.M."/>
        </authorList>
    </citation>
    <scope>NUCLEOTIDE SEQUENCE [LARGE SCALE GENOMIC DNA]</scope>
    <source>
        <strain evidence="9 10">CKOBP-6</strain>
    </source>
</reference>
<feature type="transmembrane region" description="Helical" evidence="7">
    <location>
        <begin position="293"/>
        <end position="314"/>
    </location>
</feature>
<evidence type="ECO:0000256" key="6">
    <source>
        <dbReference type="ARBA" id="ARBA00023136"/>
    </source>
</evidence>
<feature type="domain" description="HAMP" evidence="8">
    <location>
        <begin position="314"/>
        <end position="366"/>
    </location>
</feature>
<dbReference type="SUPFAM" id="SSF158472">
    <property type="entry name" value="HAMP domain-like"/>
    <property type="match status" value="1"/>
</dbReference>
<keyword evidence="7" id="KW-0812">Transmembrane</keyword>
<dbReference type="Pfam" id="PF02518">
    <property type="entry name" value="HATPase_c"/>
    <property type="match status" value="1"/>
</dbReference>
<evidence type="ECO:0000256" key="4">
    <source>
        <dbReference type="ARBA" id="ARBA00022679"/>
    </source>
</evidence>
<dbReference type="RefSeq" id="WP_113033198.1">
    <property type="nucleotide sequence ID" value="NZ_QMFB01000014.1"/>
</dbReference>
<evidence type="ECO:0000313" key="9">
    <source>
        <dbReference type="EMBL" id="RAV18991.1"/>
    </source>
</evidence>
<keyword evidence="2" id="KW-1003">Cell membrane</keyword>
<proteinExistence type="predicted"/>
<evidence type="ECO:0000259" key="8">
    <source>
        <dbReference type="PROSITE" id="PS50885"/>
    </source>
</evidence>
<dbReference type="Proteomes" id="UP000250369">
    <property type="component" value="Unassembled WGS sequence"/>
</dbReference>
<keyword evidence="10" id="KW-1185">Reference proteome</keyword>
<dbReference type="CDD" id="cd18773">
    <property type="entry name" value="PDC1_HK_sensor"/>
    <property type="match status" value="1"/>
</dbReference>
<dbReference type="GO" id="GO:0005886">
    <property type="term" value="C:plasma membrane"/>
    <property type="evidence" value="ECO:0007669"/>
    <property type="project" value="UniProtKB-SubCell"/>
</dbReference>
<dbReference type="SMART" id="SM00304">
    <property type="entry name" value="HAMP"/>
    <property type="match status" value="1"/>
</dbReference>
<keyword evidence="3" id="KW-0597">Phosphoprotein</keyword>
<dbReference type="GO" id="GO:0000155">
    <property type="term" value="F:phosphorelay sensor kinase activity"/>
    <property type="evidence" value="ECO:0007669"/>
    <property type="project" value="InterPro"/>
</dbReference>
<keyword evidence="4" id="KW-0808">Transferase</keyword>
<evidence type="ECO:0000256" key="3">
    <source>
        <dbReference type="ARBA" id="ARBA00022553"/>
    </source>
</evidence>
<keyword evidence="7" id="KW-1133">Transmembrane helix</keyword>
<dbReference type="InterPro" id="IPR010559">
    <property type="entry name" value="Sig_transdc_His_kin_internal"/>
</dbReference>
<dbReference type="InterPro" id="IPR036890">
    <property type="entry name" value="HATPase_C_sf"/>
</dbReference>
<sequence length="583" mass="67241">MLRRLWKSVLYIGFSKKLFSYFLFLSVIPILIVIQILYSQGKSTIQNASIDFIQLYGSQLNTTINNYVMQVDYTSRTIFSDYTMLAYLQKESAHSTGERIEHNLSISRQLLRFADQLPFVEGVMIISNEGNIHSTGNMNVETNYALLSNQRWFQEVNKANGQLTLTPYYGQTTIKEREFDVFTAGRLIKTQQGEKAGIILFELSSRSLVSLDAPLFNLNQLYEARVSVHNKNGELLFDMIPDYGGAAGPKDDSSLDAGSVLSITNLSPETGISVTINVPERNLYKRLERYKNLSLLVTLFVLILIAPASIWISYHITKPIHRLISSMRHVEQGRYRVIPYSGRKDEFGVLTRHYNEMILQIKHLIEDVYKSKIKQNEARFLALQNQINPHWLNNTLESIRMEAQMNRSPEVAEMIKKLGKLFQFALNKSNQPNRVRDEIEYVETYIALQNIRFDDRFKLHVELEEQLYDFLLPKLVFQPLIENSILHGFLKHDRSYNIYIEGRSGGGECLIHIRDDGEGMTEQQVQQIRKRMQYRGIDDTPSESLGLMNVNTRLLLHYGESFRITIESELGRGTTISFTFPIT</sequence>
<dbReference type="SUPFAM" id="SSF55874">
    <property type="entry name" value="ATPase domain of HSP90 chaperone/DNA topoisomerase II/histidine kinase"/>
    <property type="match status" value="1"/>
</dbReference>
<name>A0A329MGC5_9BACL</name>
<dbReference type="Pfam" id="PF06580">
    <property type="entry name" value="His_kinase"/>
    <property type="match status" value="1"/>
</dbReference>
<comment type="subcellular location">
    <subcellularLocation>
        <location evidence="1">Cell membrane</location>
        <topology evidence="1">Multi-pass membrane protein</topology>
    </subcellularLocation>
</comment>
<dbReference type="Gene3D" id="6.10.340.10">
    <property type="match status" value="1"/>
</dbReference>
<evidence type="ECO:0000256" key="7">
    <source>
        <dbReference type="SAM" id="Phobius"/>
    </source>
</evidence>
<dbReference type="PANTHER" id="PTHR34220">
    <property type="entry name" value="SENSOR HISTIDINE KINASE YPDA"/>
    <property type="match status" value="1"/>
</dbReference>
<organism evidence="9 10">
    <name type="scientific">Paenibacillus contaminans</name>
    <dbReference type="NCBI Taxonomy" id="450362"/>
    <lineage>
        <taxon>Bacteria</taxon>
        <taxon>Bacillati</taxon>
        <taxon>Bacillota</taxon>
        <taxon>Bacilli</taxon>
        <taxon>Bacillales</taxon>
        <taxon>Paenibacillaceae</taxon>
        <taxon>Paenibacillus</taxon>
    </lineage>
</organism>
<dbReference type="OrthoDB" id="9809348at2"/>
<evidence type="ECO:0000256" key="5">
    <source>
        <dbReference type="ARBA" id="ARBA00022777"/>
    </source>
</evidence>
<dbReference type="Pfam" id="PF00672">
    <property type="entry name" value="HAMP"/>
    <property type="match status" value="1"/>
</dbReference>
<evidence type="ECO:0000313" key="10">
    <source>
        <dbReference type="Proteomes" id="UP000250369"/>
    </source>
</evidence>
<evidence type="ECO:0000256" key="2">
    <source>
        <dbReference type="ARBA" id="ARBA00022475"/>
    </source>
</evidence>
<keyword evidence="6 7" id="KW-0472">Membrane</keyword>
<dbReference type="SMART" id="SM00387">
    <property type="entry name" value="HATPase_c"/>
    <property type="match status" value="1"/>
</dbReference>
<evidence type="ECO:0000256" key="1">
    <source>
        <dbReference type="ARBA" id="ARBA00004651"/>
    </source>
</evidence>
<dbReference type="InterPro" id="IPR003660">
    <property type="entry name" value="HAMP_dom"/>
</dbReference>
<feature type="transmembrane region" description="Helical" evidence="7">
    <location>
        <begin position="20"/>
        <end position="38"/>
    </location>
</feature>
<gene>
    <name evidence="9" type="ORF">DQG23_22855</name>
</gene>
<accession>A0A329MGC5</accession>
<protein>
    <recommendedName>
        <fullName evidence="8">HAMP domain-containing protein</fullName>
    </recommendedName>
</protein>
<dbReference type="PANTHER" id="PTHR34220:SF7">
    <property type="entry name" value="SENSOR HISTIDINE KINASE YPDA"/>
    <property type="match status" value="1"/>
</dbReference>
<keyword evidence="5" id="KW-0418">Kinase</keyword>
<dbReference type="Gene3D" id="3.30.565.10">
    <property type="entry name" value="Histidine kinase-like ATPase, C-terminal domain"/>
    <property type="match status" value="1"/>
</dbReference>
<dbReference type="PROSITE" id="PS50885">
    <property type="entry name" value="HAMP"/>
    <property type="match status" value="1"/>
</dbReference>
<dbReference type="CDD" id="cd06225">
    <property type="entry name" value="HAMP"/>
    <property type="match status" value="1"/>
</dbReference>
<dbReference type="AlphaFoldDB" id="A0A329MGC5"/>
<comment type="caution">
    <text evidence="9">The sequence shown here is derived from an EMBL/GenBank/DDBJ whole genome shotgun (WGS) entry which is preliminary data.</text>
</comment>